<dbReference type="Ensembl" id="ENSMUNT00000029976.1">
    <property type="protein sequence ID" value="ENSMUNP00000029589.1"/>
    <property type="gene ID" value="ENSMUNG00000021398.1"/>
</dbReference>
<dbReference type="Proteomes" id="UP000694405">
    <property type="component" value="Chromosome 2"/>
</dbReference>
<feature type="region of interest" description="Disordered" evidence="1">
    <location>
        <begin position="1"/>
        <end position="74"/>
    </location>
</feature>
<accession>A0A8V5FT20</accession>
<sequence>MGVSSSTQPAGARSQHLAHVSDPRSPSAGILRTPIEVVSSPVCSPQTSLAELPSSTSQDRDPRSPTPGIFRTPMRAVSCDSVDRLVKQLSEVFRTDAARREPEQPAAACPAEQPAQGSPAEAAVPSGEAAERPPSPSTVPARPARTAGPGFFSGSKPVRYKTNNKILATSGGTGRSPLSILQDDNSPSAPAPRQGKKHMLGESLGEKKEVMVDLSRSFKSGSCVWSDLNKENQQSSFVEN</sequence>
<gene>
    <name evidence="2" type="primary">LOC115946235</name>
</gene>
<keyword evidence="3" id="KW-1185">Reference proteome</keyword>
<feature type="region of interest" description="Disordered" evidence="1">
    <location>
        <begin position="95"/>
        <end position="204"/>
    </location>
</feature>
<name>A0A8V5FT20_MELUD</name>
<reference evidence="2" key="3">
    <citation type="submission" date="2025-09" db="UniProtKB">
        <authorList>
            <consortium name="Ensembl"/>
        </authorList>
    </citation>
    <scope>IDENTIFICATION</scope>
</reference>
<evidence type="ECO:0000313" key="2">
    <source>
        <dbReference type="Ensembl" id="ENSMUNP00000029589.1"/>
    </source>
</evidence>
<feature type="compositionally biased region" description="Low complexity" evidence="1">
    <location>
        <begin position="104"/>
        <end position="116"/>
    </location>
</feature>
<dbReference type="AlphaFoldDB" id="A0A8V5FT20"/>
<evidence type="ECO:0000256" key="1">
    <source>
        <dbReference type="SAM" id="MobiDB-lite"/>
    </source>
</evidence>
<protein>
    <submittedName>
        <fullName evidence="2">Uncharacterized protein</fullName>
    </submittedName>
</protein>
<dbReference type="InterPro" id="IPR038832">
    <property type="entry name" value="CDCA3"/>
</dbReference>
<feature type="compositionally biased region" description="Polar residues" evidence="1">
    <location>
        <begin position="41"/>
        <end position="57"/>
    </location>
</feature>
<evidence type="ECO:0000313" key="3">
    <source>
        <dbReference type="Proteomes" id="UP000694405"/>
    </source>
</evidence>
<reference evidence="2" key="2">
    <citation type="submission" date="2025-08" db="UniProtKB">
        <authorList>
            <consortium name="Ensembl"/>
        </authorList>
    </citation>
    <scope>IDENTIFICATION</scope>
</reference>
<proteinExistence type="predicted"/>
<dbReference type="OrthoDB" id="6337960at2759"/>
<organism evidence="2 3">
    <name type="scientific">Melopsittacus undulatus</name>
    <name type="common">Budgerigar</name>
    <name type="synonym">Psittacus undulatus</name>
    <dbReference type="NCBI Taxonomy" id="13146"/>
    <lineage>
        <taxon>Eukaryota</taxon>
        <taxon>Metazoa</taxon>
        <taxon>Chordata</taxon>
        <taxon>Craniata</taxon>
        <taxon>Vertebrata</taxon>
        <taxon>Euteleostomi</taxon>
        <taxon>Archelosauria</taxon>
        <taxon>Archosauria</taxon>
        <taxon>Dinosauria</taxon>
        <taxon>Saurischia</taxon>
        <taxon>Theropoda</taxon>
        <taxon>Coelurosauria</taxon>
        <taxon>Aves</taxon>
        <taxon>Neognathae</taxon>
        <taxon>Neoaves</taxon>
        <taxon>Telluraves</taxon>
        <taxon>Australaves</taxon>
        <taxon>Psittaciformes</taxon>
        <taxon>Psittaculidae</taxon>
        <taxon>Melopsittacus</taxon>
    </lineage>
</organism>
<dbReference type="PANTHER" id="PTHR34756:SF1">
    <property type="entry name" value="CELL DIVISION CYCLE-ASSOCIATED PROTEIN 3"/>
    <property type="match status" value="1"/>
</dbReference>
<reference evidence="2" key="1">
    <citation type="submission" date="2020-03" db="EMBL/GenBank/DDBJ databases">
        <title>Melopsittacus undulatus (budgerigar) genome, bMelUnd1, maternal haplotype with Z.</title>
        <authorList>
            <person name="Gedman G."/>
            <person name="Mountcastle J."/>
            <person name="Haase B."/>
            <person name="Formenti G."/>
            <person name="Wright T."/>
            <person name="Apodaca J."/>
            <person name="Pelan S."/>
            <person name="Chow W."/>
            <person name="Rhie A."/>
            <person name="Howe K."/>
            <person name="Fedrigo O."/>
            <person name="Jarvis E.D."/>
        </authorList>
    </citation>
    <scope>NUCLEOTIDE SEQUENCE [LARGE SCALE GENOMIC DNA]</scope>
</reference>
<dbReference type="PANTHER" id="PTHR34756">
    <property type="entry name" value="CELL DIVISION CYCLE-ASSOCIATED PROTEIN 3"/>
    <property type="match status" value="1"/>
</dbReference>